<dbReference type="InterPro" id="IPR001005">
    <property type="entry name" value="SANT/Myb"/>
</dbReference>
<evidence type="ECO:0000313" key="3">
    <source>
        <dbReference type="EMBL" id="KAI9245684.1"/>
    </source>
</evidence>
<dbReference type="AlphaFoldDB" id="A0AAD5P829"/>
<dbReference type="PROSITE" id="PS50090">
    <property type="entry name" value="MYB_LIKE"/>
    <property type="match status" value="2"/>
</dbReference>
<keyword evidence="4" id="KW-1185">Reference proteome</keyword>
<dbReference type="Proteomes" id="UP001209540">
    <property type="component" value="Unassembled WGS sequence"/>
</dbReference>
<name>A0AAD5P829_9FUNG</name>
<evidence type="ECO:0000313" key="4">
    <source>
        <dbReference type="Proteomes" id="UP001209540"/>
    </source>
</evidence>
<organism evidence="3 4">
    <name type="scientific">Phascolomyces articulosus</name>
    <dbReference type="NCBI Taxonomy" id="60185"/>
    <lineage>
        <taxon>Eukaryota</taxon>
        <taxon>Fungi</taxon>
        <taxon>Fungi incertae sedis</taxon>
        <taxon>Mucoromycota</taxon>
        <taxon>Mucoromycotina</taxon>
        <taxon>Mucoromycetes</taxon>
        <taxon>Mucorales</taxon>
        <taxon>Lichtheimiaceae</taxon>
        <taxon>Phascolomyces</taxon>
    </lineage>
</organism>
<feature type="compositionally biased region" description="Low complexity" evidence="1">
    <location>
        <begin position="45"/>
        <end position="55"/>
    </location>
</feature>
<protein>
    <recommendedName>
        <fullName evidence="2">Myb-like domain-containing protein</fullName>
    </recommendedName>
</protein>
<dbReference type="CDD" id="cd00167">
    <property type="entry name" value="SANT"/>
    <property type="match status" value="1"/>
</dbReference>
<feature type="domain" description="Myb-like" evidence="2">
    <location>
        <begin position="95"/>
        <end position="145"/>
    </location>
</feature>
<dbReference type="SUPFAM" id="SSF46689">
    <property type="entry name" value="Homeodomain-like"/>
    <property type="match status" value="2"/>
</dbReference>
<reference evidence="3" key="2">
    <citation type="submission" date="2023-02" db="EMBL/GenBank/DDBJ databases">
        <authorList>
            <consortium name="DOE Joint Genome Institute"/>
            <person name="Mondo S.J."/>
            <person name="Chang Y."/>
            <person name="Wang Y."/>
            <person name="Ahrendt S."/>
            <person name="Andreopoulos W."/>
            <person name="Barry K."/>
            <person name="Beard J."/>
            <person name="Benny G.L."/>
            <person name="Blankenship S."/>
            <person name="Bonito G."/>
            <person name="Cuomo C."/>
            <person name="Desiro A."/>
            <person name="Gervers K.A."/>
            <person name="Hundley H."/>
            <person name="Kuo A."/>
            <person name="LaButti K."/>
            <person name="Lang B.F."/>
            <person name="Lipzen A."/>
            <person name="O'Donnell K."/>
            <person name="Pangilinan J."/>
            <person name="Reynolds N."/>
            <person name="Sandor L."/>
            <person name="Smith M.W."/>
            <person name="Tsang A."/>
            <person name="Grigoriev I.V."/>
            <person name="Stajich J.E."/>
            <person name="Spatafora J.W."/>
        </authorList>
    </citation>
    <scope>NUCLEOTIDE SEQUENCE</scope>
    <source>
        <strain evidence="3">RSA 2281</strain>
    </source>
</reference>
<feature type="compositionally biased region" description="Low complexity" evidence="1">
    <location>
        <begin position="83"/>
        <end position="93"/>
    </location>
</feature>
<dbReference type="Gene3D" id="1.10.10.60">
    <property type="entry name" value="Homeodomain-like"/>
    <property type="match status" value="1"/>
</dbReference>
<reference evidence="3" key="1">
    <citation type="journal article" date="2022" name="IScience">
        <title>Evolution of zygomycete secretomes and the origins of terrestrial fungal ecologies.</title>
        <authorList>
            <person name="Chang Y."/>
            <person name="Wang Y."/>
            <person name="Mondo S."/>
            <person name="Ahrendt S."/>
            <person name="Andreopoulos W."/>
            <person name="Barry K."/>
            <person name="Beard J."/>
            <person name="Benny G.L."/>
            <person name="Blankenship S."/>
            <person name="Bonito G."/>
            <person name="Cuomo C."/>
            <person name="Desiro A."/>
            <person name="Gervers K.A."/>
            <person name="Hundley H."/>
            <person name="Kuo A."/>
            <person name="LaButti K."/>
            <person name="Lang B.F."/>
            <person name="Lipzen A."/>
            <person name="O'Donnell K."/>
            <person name="Pangilinan J."/>
            <person name="Reynolds N."/>
            <person name="Sandor L."/>
            <person name="Smith M.E."/>
            <person name="Tsang A."/>
            <person name="Grigoriev I.V."/>
            <person name="Stajich J.E."/>
            <person name="Spatafora J.W."/>
        </authorList>
    </citation>
    <scope>NUCLEOTIDE SEQUENCE</scope>
    <source>
        <strain evidence="3">RSA 2281</strain>
    </source>
</reference>
<evidence type="ECO:0000256" key="1">
    <source>
        <dbReference type="SAM" id="MobiDB-lite"/>
    </source>
</evidence>
<feature type="region of interest" description="Disordered" evidence="1">
    <location>
        <begin position="43"/>
        <end position="103"/>
    </location>
</feature>
<dbReference type="InterPro" id="IPR009057">
    <property type="entry name" value="Homeodomain-like_sf"/>
</dbReference>
<evidence type="ECO:0000259" key="2">
    <source>
        <dbReference type="PROSITE" id="PS50090"/>
    </source>
</evidence>
<feature type="domain" description="Myb-like" evidence="2">
    <location>
        <begin position="146"/>
        <end position="195"/>
    </location>
</feature>
<gene>
    <name evidence="3" type="ORF">BDA99DRAFT_527855</name>
</gene>
<comment type="caution">
    <text evidence="3">The sequence shown here is derived from an EMBL/GenBank/DDBJ whole genome shotgun (WGS) entry which is preliminary data.</text>
</comment>
<dbReference type="EMBL" id="JAIXMP010000050">
    <property type="protein sequence ID" value="KAI9245684.1"/>
    <property type="molecule type" value="Genomic_DNA"/>
</dbReference>
<sequence>MDIKNLLCPTSTFYTCPETSVTNQCYQQTWSCASSDTDSPDLSYSTPSLSLASSPPATPKPIVAPLVDTPPSPSTSANTLALQQHPQQPQQQQRSGPQTRTPWTRHEDSLLQYGYNQGLSWAMISSTYLPHRSRGCCWGRFKTLQTKALERRDWDDTEDQLLTIAMKKHARLFKQAWKAVSLEMPNRSWRECESRSLKVTSGNVIRKRQRSSTLL</sequence>
<proteinExistence type="predicted"/>
<accession>A0AAD5P829</accession>